<evidence type="ECO:0000313" key="4">
    <source>
        <dbReference type="EMBL" id="MDS1269409.1"/>
    </source>
</evidence>
<keyword evidence="2" id="KW-0812">Transmembrane</keyword>
<sequence length="414" mass="44540">MRYLWQALTPRGRALLGGGLLVVAIALAIGERDLMRAGVLATVLPLLSLVSVLRTPTRVTHTRSLEPRRVAVGEQARVRIRLTNVAGRGSTASLRLIDSVPPGVQARPRFTLGRLASGETREVSYRVASPTRGRFPLGPLRLAFVDPLGCVTLERTVGSGTHLLVIPRTVALGPLPTRQDSTDSGANDARFTASPGEDDTIPREYRQGDDLRRVHWPATARQATLMVRSEEHHWLQRSTLLVDTRAGAHTRRGTGSTLELALSVAGSIACRTIADGQRLRLVTSSGTLDAANRADSVLDALAVAEATRAAPTRPSTLLSDISTPDTPAIIAIVGALTKTEVQRLSQRPGSARRRHTAVLLSEAPWPSPEAMRAAQRTLRDAGWRVLVLSELEQLPAAWSAPTSSPFPPDVDTPK</sequence>
<evidence type="ECO:0000256" key="1">
    <source>
        <dbReference type="SAM" id="MobiDB-lite"/>
    </source>
</evidence>
<evidence type="ECO:0000256" key="2">
    <source>
        <dbReference type="SAM" id="Phobius"/>
    </source>
</evidence>
<dbReference type="Proteomes" id="UP001250214">
    <property type="component" value="Unassembled WGS sequence"/>
</dbReference>
<evidence type="ECO:0000259" key="3">
    <source>
        <dbReference type="Pfam" id="PF01882"/>
    </source>
</evidence>
<name>A0ABU2H3I4_9ACTN</name>
<evidence type="ECO:0000313" key="5">
    <source>
        <dbReference type="Proteomes" id="UP001250214"/>
    </source>
</evidence>
<feature type="domain" description="DUF58" evidence="3">
    <location>
        <begin position="203"/>
        <end position="286"/>
    </location>
</feature>
<dbReference type="EMBL" id="JAVLVT010000001">
    <property type="protein sequence ID" value="MDS1269409.1"/>
    <property type="molecule type" value="Genomic_DNA"/>
</dbReference>
<feature type="transmembrane region" description="Helical" evidence="2">
    <location>
        <begin position="12"/>
        <end position="29"/>
    </location>
</feature>
<keyword evidence="2" id="KW-0472">Membrane</keyword>
<reference evidence="5" key="1">
    <citation type="submission" date="2023-07" db="EMBL/GenBank/DDBJ databases">
        <title>Novel species in the genus Lipingzhangella isolated from Sambhar Salt Lake.</title>
        <authorList>
            <person name="Jiya N."/>
            <person name="Kajale S."/>
            <person name="Sharma A."/>
        </authorList>
    </citation>
    <scope>NUCLEOTIDE SEQUENCE [LARGE SCALE GENOMIC DNA]</scope>
    <source>
        <strain evidence="5">LS1_29</strain>
    </source>
</reference>
<gene>
    <name evidence="4" type="ORF">RIF23_03765</name>
</gene>
<proteinExistence type="predicted"/>
<feature type="region of interest" description="Disordered" evidence="1">
    <location>
        <begin position="175"/>
        <end position="208"/>
    </location>
</feature>
<dbReference type="Pfam" id="PF01882">
    <property type="entry name" value="DUF58"/>
    <property type="match status" value="1"/>
</dbReference>
<protein>
    <submittedName>
        <fullName evidence="4">DUF58 domain-containing protein</fullName>
    </submittedName>
</protein>
<dbReference type="InterPro" id="IPR002881">
    <property type="entry name" value="DUF58"/>
</dbReference>
<organism evidence="4 5">
    <name type="scientific">Lipingzhangella rawalii</name>
    <dbReference type="NCBI Taxonomy" id="2055835"/>
    <lineage>
        <taxon>Bacteria</taxon>
        <taxon>Bacillati</taxon>
        <taxon>Actinomycetota</taxon>
        <taxon>Actinomycetes</taxon>
        <taxon>Streptosporangiales</taxon>
        <taxon>Nocardiopsidaceae</taxon>
        <taxon>Lipingzhangella</taxon>
    </lineage>
</organism>
<dbReference type="PANTHER" id="PTHR34351">
    <property type="entry name" value="SLR1927 PROTEIN-RELATED"/>
    <property type="match status" value="1"/>
</dbReference>
<comment type="caution">
    <text evidence="4">The sequence shown here is derived from an EMBL/GenBank/DDBJ whole genome shotgun (WGS) entry which is preliminary data.</text>
</comment>
<accession>A0ABU2H3I4</accession>
<dbReference type="PANTHER" id="PTHR34351:SF1">
    <property type="entry name" value="SLR1927 PROTEIN"/>
    <property type="match status" value="1"/>
</dbReference>
<keyword evidence="5" id="KW-1185">Reference proteome</keyword>
<keyword evidence="2" id="KW-1133">Transmembrane helix</keyword>
<dbReference type="RefSeq" id="WP_310910881.1">
    <property type="nucleotide sequence ID" value="NZ_JAVLVT010000001.1"/>
</dbReference>